<evidence type="ECO:0000256" key="1">
    <source>
        <dbReference type="SAM" id="MobiDB-lite"/>
    </source>
</evidence>
<organism evidence="2 3">
    <name type="scientific">Gulo gulo</name>
    <name type="common">Wolverine</name>
    <name type="synonym">Gluton</name>
    <dbReference type="NCBI Taxonomy" id="48420"/>
    <lineage>
        <taxon>Eukaryota</taxon>
        <taxon>Metazoa</taxon>
        <taxon>Chordata</taxon>
        <taxon>Craniata</taxon>
        <taxon>Vertebrata</taxon>
        <taxon>Euteleostomi</taxon>
        <taxon>Mammalia</taxon>
        <taxon>Eutheria</taxon>
        <taxon>Laurasiatheria</taxon>
        <taxon>Carnivora</taxon>
        <taxon>Caniformia</taxon>
        <taxon>Musteloidea</taxon>
        <taxon>Mustelidae</taxon>
        <taxon>Guloninae</taxon>
        <taxon>Gulo</taxon>
    </lineage>
</organism>
<comment type="caution">
    <text evidence="2">The sequence shown here is derived from an EMBL/GenBank/DDBJ whole genome shotgun (WGS) entry which is preliminary data.</text>
</comment>
<proteinExistence type="predicted"/>
<dbReference type="Proteomes" id="UP000269945">
    <property type="component" value="Unassembled WGS sequence"/>
</dbReference>
<reference evidence="2 3" key="1">
    <citation type="submission" date="2018-10" db="EMBL/GenBank/DDBJ databases">
        <authorList>
            <person name="Ekblom R."/>
            <person name="Jareborg N."/>
        </authorList>
    </citation>
    <scope>NUCLEOTIDE SEQUENCE [LARGE SCALE GENOMIC DNA]</scope>
    <source>
        <tissue evidence="2">Muscle</tissue>
    </source>
</reference>
<feature type="compositionally biased region" description="Basic and acidic residues" evidence="1">
    <location>
        <begin position="1"/>
        <end position="15"/>
    </location>
</feature>
<name>A0A9X9M1D4_GULGU</name>
<evidence type="ECO:0000313" key="3">
    <source>
        <dbReference type="Proteomes" id="UP000269945"/>
    </source>
</evidence>
<accession>A0A9X9M1D4</accession>
<evidence type="ECO:0000313" key="2">
    <source>
        <dbReference type="EMBL" id="VCX15758.1"/>
    </source>
</evidence>
<feature type="compositionally biased region" description="Polar residues" evidence="1">
    <location>
        <begin position="16"/>
        <end position="32"/>
    </location>
</feature>
<feature type="region of interest" description="Disordered" evidence="1">
    <location>
        <begin position="1"/>
        <end position="41"/>
    </location>
</feature>
<sequence length="41" mass="4551">MGDRAGTMRDSRGMERTNQGRRWSGRAEQSPSCAKEQGVLP</sequence>
<gene>
    <name evidence="2" type="ORF">BN2614_LOCUS3</name>
</gene>
<dbReference type="AlphaFoldDB" id="A0A9X9M1D4"/>
<protein>
    <submittedName>
        <fullName evidence="2">Uncharacterized protein</fullName>
    </submittedName>
</protein>
<keyword evidence="3" id="KW-1185">Reference proteome</keyword>
<dbReference type="EMBL" id="CYRY02035889">
    <property type="protein sequence ID" value="VCX15758.1"/>
    <property type="molecule type" value="Genomic_DNA"/>
</dbReference>